<gene>
    <name evidence="5" type="ORF">IV40_GL001017</name>
</gene>
<dbReference type="GO" id="GO:0009253">
    <property type="term" value="P:peptidoglycan catabolic process"/>
    <property type="evidence" value="ECO:0007669"/>
    <property type="project" value="InterPro"/>
</dbReference>
<dbReference type="PANTHER" id="PTHR34135:SF2">
    <property type="entry name" value="LYSOZYME"/>
    <property type="match status" value="1"/>
</dbReference>
<evidence type="ECO:0000256" key="2">
    <source>
        <dbReference type="ARBA" id="ARBA00022801"/>
    </source>
</evidence>
<dbReference type="Pfam" id="PF03217">
    <property type="entry name" value="SlpA"/>
    <property type="match status" value="1"/>
</dbReference>
<dbReference type="InterPro" id="IPR017853">
    <property type="entry name" value="GH"/>
</dbReference>
<dbReference type="PROSITE" id="PS51904">
    <property type="entry name" value="GLYCOSYL_HYDROL_F25_2"/>
    <property type="match status" value="1"/>
</dbReference>
<keyword evidence="6" id="KW-1185">Reference proteome</keyword>
<dbReference type="PATRIC" id="fig|81857.4.peg.1022"/>
<comment type="caution">
    <text evidence="5">The sequence shown here is derived from an EMBL/GenBank/DDBJ whole genome shotgun (WGS) entry which is preliminary data.</text>
</comment>
<dbReference type="InterPro" id="IPR024968">
    <property type="entry name" value="SlpA_C_lactobacillus"/>
</dbReference>
<dbReference type="AlphaFoldDB" id="A0A0R2FZR0"/>
<dbReference type="SMART" id="SM00641">
    <property type="entry name" value="Glyco_25"/>
    <property type="match status" value="1"/>
</dbReference>
<keyword evidence="2" id="KW-0378">Hydrolase</keyword>
<dbReference type="OrthoDB" id="2312598at2"/>
<sequence length="391" mass="42605">MNKKLFYIFSVFALGLTAVLGLNIGRGQVHADVYPGNDHGTLVADISSYQSSDLSFFQTLANRGVKGVVVKLTEGSADGTAYVNPKAGTQIKNAQAAGLNVSLYHFGDFYGDADAIAEAKWFVAYAQKYGLSKSTVMVDDKETRATGESAAHLTSSINAFDNYLKSQGYSNTALYTMRSWFTDGIINVNDITVDHFWIADYSDQLYYNNSKIDMWQYTSSYNWDGTGQNNIDMSLDYTQYFTNQQNGDSSNSGSSSVSALTNKQSANAVETVYNQKGAVTYDSNGASHQTLSYKSAWKVNGTAQDASGSTYYLVGADLYIKAQDTVPTVATINSGVPTKLWKTAGFITPNGQTVANGSAWKIIKTIRYNNGETWYDLGSGQWVSALYVSVK</sequence>
<dbReference type="GO" id="GO:0016998">
    <property type="term" value="P:cell wall macromolecule catabolic process"/>
    <property type="evidence" value="ECO:0007669"/>
    <property type="project" value="InterPro"/>
</dbReference>
<evidence type="ECO:0000313" key="5">
    <source>
        <dbReference type="EMBL" id="KRN32955.1"/>
    </source>
</evidence>
<dbReference type="Proteomes" id="UP000051645">
    <property type="component" value="Unassembled WGS sequence"/>
</dbReference>
<dbReference type="RefSeq" id="WP_057769181.1">
    <property type="nucleotide sequence ID" value="NZ_JQAT01000002.1"/>
</dbReference>
<evidence type="ECO:0000259" key="4">
    <source>
        <dbReference type="Pfam" id="PF03217"/>
    </source>
</evidence>
<proteinExistence type="inferred from homology"/>
<reference evidence="5 6" key="1">
    <citation type="journal article" date="2015" name="Genome Announc.">
        <title>Expanding the biotechnology potential of lactobacilli through comparative genomics of 213 strains and associated genera.</title>
        <authorList>
            <person name="Sun Z."/>
            <person name="Harris H.M."/>
            <person name="McCann A."/>
            <person name="Guo C."/>
            <person name="Argimon S."/>
            <person name="Zhang W."/>
            <person name="Yang X."/>
            <person name="Jeffery I.B."/>
            <person name="Cooney J.C."/>
            <person name="Kagawa T.F."/>
            <person name="Liu W."/>
            <person name="Song Y."/>
            <person name="Salvetti E."/>
            <person name="Wrobel A."/>
            <person name="Rasinkangas P."/>
            <person name="Parkhill J."/>
            <person name="Rea M.C."/>
            <person name="O'Sullivan O."/>
            <person name="Ritari J."/>
            <person name="Douillard F.P."/>
            <person name="Paul Ross R."/>
            <person name="Yang R."/>
            <person name="Briner A.E."/>
            <person name="Felis G.E."/>
            <person name="de Vos W.M."/>
            <person name="Barrangou R."/>
            <person name="Klaenhammer T.R."/>
            <person name="Caufield P.W."/>
            <person name="Cui Y."/>
            <person name="Zhang H."/>
            <person name="O'Toole P.W."/>
        </authorList>
    </citation>
    <scope>NUCLEOTIDE SEQUENCE [LARGE SCALE GENOMIC DNA]</scope>
    <source>
        <strain evidence="5 6">DSM 13344</strain>
    </source>
</reference>
<organism evidence="5 6">
    <name type="scientific">Lactobacillus selangorensis</name>
    <dbReference type="NCBI Taxonomy" id="81857"/>
    <lineage>
        <taxon>Bacteria</taxon>
        <taxon>Bacillati</taxon>
        <taxon>Bacillota</taxon>
        <taxon>Bacilli</taxon>
        <taxon>Lactobacillales</taxon>
        <taxon>Lactobacillaceae</taxon>
        <taxon>Lactobacillus</taxon>
    </lineage>
</organism>
<dbReference type="Gene3D" id="3.20.20.80">
    <property type="entry name" value="Glycosidases"/>
    <property type="match status" value="1"/>
</dbReference>
<dbReference type="GO" id="GO:0016052">
    <property type="term" value="P:carbohydrate catabolic process"/>
    <property type="evidence" value="ECO:0007669"/>
    <property type="project" value="TreeGrafter"/>
</dbReference>
<dbReference type="SUPFAM" id="SSF51445">
    <property type="entry name" value="(Trans)glycosidases"/>
    <property type="match status" value="1"/>
</dbReference>
<dbReference type="STRING" id="81857.IV38_GL000836"/>
<evidence type="ECO:0000256" key="1">
    <source>
        <dbReference type="ARBA" id="ARBA00010646"/>
    </source>
</evidence>
<keyword evidence="3" id="KW-0326">Glycosidase</keyword>
<dbReference type="Pfam" id="PF01183">
    <property type="entry name" value="Glyco_hydro_25"/>
    <property type="match status" value="1"/>
</dbReference>
<evidence type="ECO:0000313" key="6">
    <source>
        <dbReference type="Proteomes" id="UP000051645"/>
    </source>
</evidence>
<dbReference type="PANTHER" id="PTHR34135">
    <property type="entry name" value="LYSOZYME"/>
    <property type="match status" value="1"/>
</dbReference>
<accession>A0A0R2FZR0</accession>
<feature type="domain" description="S-layer protein C-terminal" evidence="4">
    <location>
        <begin position="275"/>
        <end position="322"/>
    </location>
</feature>
<dbReference type="EMBL" id="JQAZ01000002">
    <property type="protein sequence ID" value="KRN32955.1"/>
    <property type="molecule type" value="Genomic_DNA"/>
</dbReference>
<dbReference type="InterPro" id="IPR018077">
    <property type="entry name" value="Glyco_hydro_fam25_subgr"/>
</dbReference>
<protein>
    <submittedName>
        <fullName evidence="5">Endolysin</fullName>
    </submittedName>
</protein>
<dbReference type="InterPro" id="IPR002053">
    <property type="entry name" value="Glyco_hydro_25"/>
</dbReference>
<comment type="similarity">
    <text evidence="1">Belongs to the glycosyl hydrolase 25 family.</text>
</comment>
<dbReference type="GO" id="GO:0003796">
    <property type="term" value="F:lysozyme activity"/>
    <property type="evidence" value="ECO:0007669"/>
    <property type="project" value="InterPro"/>
</dbReference>
<evidence type="ECO:0000256" key="3">
    <source>
        <dbReference type="ARBA" id="ARBA00023295"/>
    </source>
</evidence>
<name>A0A0R2FZR0_9LACO</name>